<comment type="caution">
    <text evidence="3">The sequence shown here is derived from an EMBL/GenBank/DDBJ whole genome shotgun (WGS) entry which is preliminary data.</text>
</comment>
<dbReference type="InterPro" id="IPR010541">
    <property type="entry name" value="Prp3_C"/>
</dbReference>
<accession>A0A8K0NU36</accession>
<organism evidence="3 4">
    <name type="scientific">Filobasidium floriforme</name>
    <dbReference type="NCBI Taxonomy" id="5210"/>
    <lineage>
        <taxon>Eukaryota</taxon>
        <taxon>Fungi</taxon>
        <taxon>Dikarya</taxon>
        <taxon>Basidiomycota</taxon>
        <taxon>Agaricomycotina</taxon>
        <taxon>Tremellomycetes</taxon>
        <taxon>Filobasidiales</taxon>
        <taxon>Filobasidiaceae</taxon>
        <taxon>Filobasidium</taxon>
    </lineage>
</organism>
<feature type="region of interest" description="Disordered" evidence="1">
    <location>
        <begin position="123"/>
        <end position="142"/>
    </location>
</feature>
<proteinExistence type="predicted"/>
<protein>
    <recommendedName>
        <fullName evidence="2">Small nuclear ribonucleoprotein Prp3 C-terminal domain-containing protein</fullName>
    </recommendedName>
</protein>
<evidence type="ECO:0000313" key="3">
    <source>
        <dbReference type="EMBL" id="KAG7580048.1"/>
    </source>
</evidence>
<dbReference type="InterPro" id="IPR059181">
    <property type="entry name" value="RWDD2A-B_C"/>
</dbReference>
<dbReference type="InterPro" id="IPR017359">
    <property type="entry name" value="Phi-like"/>
</dbReference>
<dbReference type="EMBL" id="JABELV010000001">
    <property type="protein sequence ID" value="KAG7580048.1"/>
    <property type="molecule type" value="Genomic_DNA"/>
</dbReference>
<dbReference type="Proteomes" id="UP000812966">
    <property type="component" value="Unassembled WGS sequence"/>
</dbReference>
<dbReference type="CDD" id="cd24163">
    <property type="entry name" value="RWDD2_C"/>
    <property type="match status" value="1"/>
</dbReference>
<evidence type="ECO:0000256" key="1">
    <source>
        <dbReference type="SAM" id="MobiDB-lite"/>
    </source>
</evidence>
<evidence type="ECO:0000259" key="2">
    <source>
        <dbReference type="Pfam" id="PF06544"/>
    </source>
</evidence>
<dbReference type="AlphaFoldDB" id="A0A8K0NU36"/>
<dbReference type="PANTHER" id="PTHR15955:SF8">
    <property type="entry name" value="RWD DOMAIN-CONTAINING PROTEIN 2B-RELATED"/>
    <property type="match status" value="1"/>
</dbReference>
<gene>
    <name evidence="3" type="ORF">FFLO_00019</name>
</gene>
<keyword evidence="4" id="KW-1185">Reference proteome</keyword>
<evidence type="ECO:0000313" key="4">
    <source>
        <dbReference type="Proteomes" id="UP000812966"/>
    </source>
</evidence>
<name>A0A8K0NU36_9TREE</name>
<reference evidence="3" key="1">
    <citation type="submission" date="2020-04" db="EMBL/GenBank/DDBJ databases">
        <title>Analysis of mating type loci in Filobasidium floriforme.</title>
        <authorList>
            <person name="Nowrousian M."/>
        </authorList>
    </citation>
    <scope>NUCLEOTIDE SEQUENCE</scope>
    <source>
        <strain evidence="3">CBS 6242</strain>
    </source>
</reference>
<sequence>MSERQAISEQIHLIEASLLPAEQLILTSDETPTSKLTFEILSKDSTYSIHVLEQDHSDTKETTLNKFQFQIRSTEMNREEALGWQQWVEEVIRDHGDEAEQTGYPLSTMIIEHFLPLLQSLTTQPEPNVQPKPAREGQPAKRTTYRPGHVLFSSHHLLAPSKRKNLVALSSQLGLVGFGKVGYPGIIFAEGDVDDLEEFSREVKSWQWLALRLRVLEADEKASRSDWEGRKGKWEELNKVGEAVDYLKKIDKEHLLLDVGIGSGGHKA</sequence>
<feature type="domain" description="Small nuclear ribonucleoprotein Prp3 C-terminal" evidence="2">
    <location>
        <begin position="151"/>
        <end position="229"/>
    </location>
</feature>
<dbReference type="PANTHER" id="PTHR15955">
    <property type="entry name" value="RWD DOMAIN CONTAINING PROTEIN 2"/>
    <property type="match status" value="1"/>
</dbReference>
<dbReference type="Pfam" id="PF06544">
    <property type="entry name" value="Prp3_C"/>
    <property type="match status" value="1"/>
</dbReference>